<evidence type="ECO:0000313" key="4">
    <source>
        <dbReference type="Proteomes" id="UP001059596"/>
    </source>
</evidence>
<gene>
    <name evidence="3" type="ORF">M5D96_001041</name>
</gene>
<proteinExistence type="predicted"/>
<dbReference type="Proteomes" id="UP001059596">
    <property type="component" value="Chromosome 3R"/>
</dbReference>
<comment type="caution">
    <text evidence="3">The sequence shown here is derived from an EMBL/GenBank/DDBJ whole genome shotgun (WGS) entry which is preliminary data.</text>
</comment>
<evidence type="ECO:0000313" key="3">
    <source>
        <dbReference type="EMBL" id="KAI8044866.1"/>
    </source>
</evidence>
<organism evidence="3 4">
    <name type="scientific">Drosophila gunungcola</name>
    <name type="common">fruit fly</name>
    <dbReference type="NCBI Taxonomy" id="103775"/>
    <lineage>
        <taxon>Eukaryota</taxon>
        <taxon>Metazoa</taxon>
        <taxon>Ecdysozoa</taxon>
        <taxon>Arthropoda</taxon>
        <taxon>Hexapoda</taxon>
        <taxon>Insecta</taxon>
        <taxon>Pterygota</taxon>
        <taxon>Neoptera</taxon>
        <taxon>Endopterygota</taxon>
        <taxon>Diptera</taxon>
        <taxon>Brachycera</taxon>
        <taxon>Muscomorpha</taxon>
        <taxon>Ephydroidea</taxon>
        <taxon>Drosophilidae</taxon>
        <taxon>Drosophila</taxon>
        <taxon>Sophophora</taxon>
    </lineage>
</organism>
<feature type="signal peptide" evidence="2">
    <location>
        <begin position="1"/>
        <end position="20"/>
    </location>
</feature>
<keyword evidence="1" id="KW-0472">Membrane</keyword>
<evidence type="ECO:0000256" key="2">
    <source>
        <dbReference type="SAM" id="SignalP"/>
    </source>
</evidence>
<reference evidence="3" key="1">
    <citation type="journal article" date="2023" name="Genome Biol. Evol.">
        <title>Long-read-based Genome Assembly of Drosophila gunungcola Reveals Fewer Chemosensory Genes in Flower-breeding Species.</title>
        <authorList>
            <person name="Negi A."/>
            <person name="Liao B.Y."/>
            <person name="Yeh S.D."/>
        </authorList>
    </citation>
    <scope>NUCLEOTIDE SEQUENCE</scope>
    <source>
        <strain evidence="3">Sukarami</strain>
    </source>
</reference>
<evidence type="ECO:0000256" key="1">
    <source>
        <dbReference type="SAM" id="Phobius"/>
    </source>
</evidence>
<name>A0A9P9YXF9_9MUSC</name>
<feature type="chain" id="PRO_5040394531" evidence="2">
    <location>
        <begin position="21"/>
        <end position="91"/>
    </location>
</feature>
<dbReference type="AlphaFoldDB" id="A0A9P9YXF9"/>
<dbReference type="EMBL" id="JAMKOV010000001">
    <property type="protein sequence ID" value="KAI8044866.1"/>
    <property type="molecule type" value="Genomic_DNA"/>
</dbReference>
<feature type="transmembrane region" description="Helical" evidence="1">
    <location>
        <begin position="67"/>
        <end position="89"/>
    </location>
</feature>
<keyword evidence="4" id="KW-1185">Reference proteome</keyword>
<keyword evidence="1" id="KW-0812">Transmembrane</keyword>
<sequence length="91" mass="10634">MGSVLNPLLSLWSHVLVFMAGDVHWPGNSWPLKCCKMYQAAGTKNQKLFYQNFSLAFIDTQTNIPWLLLWLIFFFFYSRTIFFLFGSVIKS</sequence>
<keyword evidence="1" id="KW-1133">Transmembrane helix</keyword>
<accession>A0A9P9YXF9</accession>
<protein>
    <submittedName>
        <fullName evidence="3">Uncharacterized protein</fullName>
    </submittedName>
</protein>
<keyword evidence="2" id="KW-0732">Signal</keyword>